<comment type="caution">
    <text evidence="1">The sequence shown here is derived from an EMBL/GenBank/DDBJ whole genome shotgun (WGS) entry which is preliminary data.</text>
</comment>
<accession>A0A2U1BEK2</accession>
<evidence type="ECO:0000313" key="2">
    <source>
        <dbReference type="Proteomes" id="UP000245778"/>
    </source>
</evidence>
<dbReference type="Proteomes" id="UP000245778">
    <property type="component" value="Unassembled WGS sequence"/>
</dbReference>
<dbReference type="RefSeq" id="WP_116722473.1">
    <property type="nucleotide sequence ID" value="NZ_CP011524.1"/>
</dbReference>
<protein>
    <submittedName>
        <fullName evidence="1">Uncharacterized protein</fullName>
    </submittedName>
</protein>
<sequence length="61" mass="6912">MNKIKIKVHKADKRLCGHVRLTPEAEKRLRMLQIETGLSARFLASQIILQAADDVEVEVAE</sequence>
<dbReference type="EMBL" id="QEKK01000011">
    <property type="protein sequence ID" value="PVY47037.1"/>
    <property type="molecule type" value="Genomic_DNA"/>
</dbReference>
<evidence type="ECO:0000313" key="1">
    <source>
        <dbReference type="EMBL" id="PVY47037.1"/>
    </source>
</evidence>
<proteinExistence type="predicted"/>
<gene>
    <name evidence="1" type="ORF">C7373_11140</name>
</gene>
<organism evidence="1 2">
    <name type="scientific">Intestinimonas butyriciproducens</name>
    <dbReference type="NCBI Taxonomy" id="1297617"/>
    <lineage>
        <taxon>Bacteria</taxon>
        <taxon>Bacillati</taxon>
        <taxon>Bacillota</taxon>
        <taxon>Clostridia</taxon>
        <taxon>Eubacteriales</taxon>
        <taxon>Intestinimonas</taxon>
    </lineage>
</organism>
<dbReference type="GeneID" id="93229097"/>
<dbReference type="OrthoDB" id="2085801at2"/>
<name>A0A2U1BEK2_9FIRM</name>
<dbReference type="AlphaFoldDB" id="A0A2U1BEK2"/>
<reference evidence="1 2" key="1">
    <citation type="submission" date="2018-04" db="EMBL/GenBank/DDBJ databases">
        <title>Genomic Encyclopedia of Type Strains, Phase IV (KMG-IV): sequencing the most valuable type-strain genomes for metagenomic binning, comparative biology and taxonomic classification.</title>
        <authorList>
            <person name="Goeker M."/>
        </authorList>
    </citation>
    <scope>NUCLEOTIDE SEQUENCE [LARGE SCALE GENOMIC DNA]</scope>
    <source>
        <strain evidence="1 2">DSM 26588</strain>
    </source>
</reference>